<accession>A0ABD1YFS1</accession>
<evidence type="ECO:0000313" key="3">
    <source>
        <dbReference type="EMBL" id="KAL2629513.1"/>
    </source>
</evidence>
<evidence type="ECO:0000259" key="2">
    <source>
        <dbReference type="PROSITE" id="PS51782"/>
    </source>
</evidence>
<dbReference type="SUPFAM" id="SSF54106">
    <property type="entry name" value="LysM domain"/>
    <property type="match status" value="1"/>
</dbReference>
<dbReference type="InterPro" id="IPR018392">
    <property type="entry name" value="LysM"/>
</dbReference>
<dbReference type="PROSITE" id="PS51782">
    <property type="entry name" value="LYSM"/>
    <property type="match status" value="1"/>
</dbReference>
<proteinExistence type="predicted"/>
<reference evidence="3 4" key="1">
    <citation type="submission" date="2024-09" db="EMBL/GenBank/DDBJ databases">
        <title>Chromosome-scale assembly of Riccia fluitans.</title>
        <authorList>
            <person name="Paukszto L."/>
            <person name="Sawicki J."/>
            <person name="Karawczyk K."/>
            <person name="Piernik-Szablinska J."/>
            <person name="Szczecinska M."/>
            <person name="Mazdziarz M."/>
        </authorList>
    </citation>
    <scope>NUCLEOTIDE SEQUENCE [LARGE SCALE GENOMIC DNA]</scope>
    <source>
        <strain evidence="3">Rf_01</strain>
        <tissue evidence="3">Aerial parts of the thallus</tissue>
    </source>
</reference>
<protein>
    <recommendedName>
        <fullName evidence="2">LysM domain-containing protein</fullName>
    </recommendedName>
</protein>
<feature type="domain" description="LysM" evidence="2">
    <location>
        <begin position="140"/>
        <end position="189"/>
    </location>
</feature>
<sequence length="219" mass="23076">MKLLRCAQVLACAVLLLLGTMATPTTADCPDADIRCRIAVANSSTTSSTQGCEGGISVTGTIEGEVPSGSVTVDGKCYQTVTDTDNAQYMLVGTITIGQCYDMFQGGCQPEHCANNSPGQRCNKELTNCLIPDAQPHCTSSYTVVQGDDAWTIANNNGITLAALQEANPGHQSPAPITFLHAAGLPMCIKQEDFSCINRQLALAGGALHCARYLFVEQL</sequence>
<dbReference type="EMBL" id="JBHFFA010000004">
    <property type="protein sequence ID" value="KAL2629513.1"/>
    <property type="molecule type" value="Genomic_DNA"/>
</dbReference>
<evidence type="ECO:0000313" key="4">
    <source>
        <dbReference type="Proteomes" id="UP001605036"/>
    </source>
</evidence>
<gene>
    <name evidence="3" type="ORF">R1flu_014199</name>
</gene>
<dbReference type="InterPro" id="IPR036779">
    <property type="entry name" value="LysM_dom_sf"/>
</dbReference>
<keyword evidence="1" id="KW-0732">Signal</keyword>
<evidence type="ECO:0000256" key="1">
    <source>
        <dbReference type="SAM" id="SignalP"/>
    </source>
</evidence>
<dbReference type="CDD" id="cd00118">
    <property type="entry name" value="LysM"/>
    <property type="match status" value="1"/>
</dbReference>
<organism evidence="3 4">
    <name type="scientific">Riccia fluitans</name>
    <dbReference type="NCBI Taxonomy" id="41844"/>
    <lineage>
        <taxon>Eukaryota</taxon>
        <taxon>Viridiplantae</taxon>
        <taxon>Streptophyta</taxon>
        <taxon>Embryophyta</taxon>
        <taxon>Marchantiophyta</taxon>
        <taxon>Marchantiopsida</taxon>
        <taxon>Marchantiidae</taxon>
        <taxon>Marchantiales</taxon>
        <taxon>Ricciaceae</taxon>
        <taxon>Riccia</taxon>
    </lineage>
</organism>
<dbReference type="Gene3D" id="3.10.350.10">
    <property type="entry name" value="LysM domain"/>
    <property type="match status" value="1"/>
</dbReference>
<name>A0ABD1YFS1_9MARC</name>
<dbReference type="Pfam" id="PF01476">
    <property type="entry name" value="LysM"/>
    <property type="match status" value="1"/>
</dbReference>
<feature type="signal peptide" evidence="1">
    <location>
        <begin position="1"/>
        <end position="27"/>
    </location>
</feature>
<comment type="caution">
    <text evidence="3">The sequence shown here is derived from an EMBL/GenBank/DDBJ whole genome shotgun (WGS) entry which is preliminary data.</text>
</comment>
<feature type="chain" id="PRO_5044887500" description="LysM domain-containing protein" evidence="1">
    <location>
        <begin position="28"/>
        <end position="219"/>
    </location>
</feature>
<keyword evidence="4" id="KW-1185">Reference proteome</keyword>
<dbReference type="AlphaFoldDB" id="A0ABD1YFS1"/>
<dbReference type="Proteomes" id="UP001605036">
    <property type="component" value="Unassembled WGS sequence"/>
</dbReference>